<dbReference type="Gene3D" id="1.10.10.10">
    <property type="entry name" value="Winged helix-like DNA-binding domain superfamily/Winged helix DNA-binding domain"/>
    <property type="match status" value="1"/>
</dbReference>
<dbReference type="SUPFAM" id="SSF46785">
    <property type="entry name" value="Winged helix' DNA-binding domain"/>
    <property type="match status" value="1"/>
</dbReference>
<dbReference type="InterPro" id="IPR000600">
    <property type="entry name" value="ROK"/>
</dbReference>
<dbReference type="InterPro" id="IPR043129">
    <property type="entry name" value="ATPase_NBD"/>
</dbReference>
<comment type="similarity">
    <text evidence="2">Belongs to the ROK (NagC/XylR) family.</text>
</comment>
<dbReference type="PANTHER" id="PTHR18964">
    <property type="entry name" value="ROK (REPRESSOR, ORF, KINASE) FAMILY"/>
    <property type="match status" value="1"/>
</dbReference>
<dbReference type="InterPro" id="IPR036388">
    <property type="entry name" value="WH-like_DNA-bd_sf"/>
</dbReference>
<evidence type="ECO:0000256" key="2">
    <source>
        <dbReference type="ARBA" id="ARBA00006479"/>
    </source>
</evidence>
<organism evidence="4 5">
    <name type="scientific">Biomaibacter acetigenes</name>
    <dbReference type="NCBI Taxonomy" id="2316383"/>
    <lineage>
        <taxon>Bacteria</taxon>
        <taxon>Bacillati</taxon>
        <taxon>Bacillota</taxon>
        <taxon>Clostridia</taxon>
        <taxon>Thermosediminibacterales</taxon>
        <taxon>Tepidanaerobacteraceae</taxon>
        <taxon>Biomaibacter</taxon>
    </lineage>
</organism>
<dbReference type="AlphaFoldDB" id="A0A3G2R2Z5"/>
<dbReference type="Gene3D" id="3.30.420.40">
    <property type="match status" value="2"/>
</dbReference>
<evidence type="ECO:0000313" key="5">
    <source>
        <dbReference type="Proteomes" id="UP000280960"/>
    </source>
</evidence>
<evidence type="ECO:0000256" key="3">
    <source>
        <dbReference type="ARBA" id="ARBA00022629"/>
    </source>
</evidence>
<evidence type="ECO:0000256" key="1">
    <source>
        <dbReference type="ARBA" id="ARBA00002486"/>
    </source>
</evidence>
<keyword evidence="5" id="KW-1185">Reference proteome</keyword>
<name>A0A3G2R2Z5_9FIRM</name>
<gene>
    <name evidence="4" type="ORF">D2962_03230</name>
</gene>
<dbReference type="InterPro" id="IPR036390">
    <property type="entry name" value="WH_DNA-bd_sf"/>
</dbReference>
<reference evidence="4 5" key="1">
    <citation type="submission" date="2018-10" db="EMBL/GenBank/DDBJ databases">
        <authorList>
            <person name="Zhang X."/>
        </authorList>
    </citation>
    <scope>NUCLEOTIDE SEQUENCE [LARGE SCALE GENOMIC DNA]</scope>
    <source>
        <strain evidence="4 5">SK-G1</strain>
    </source>
</reference>
<evidence type="ECO:0000313" key="4">
    <source>
        <dbReference type="EMBL" id="AYO29752.1"/>
    </source>
</evidence>
<comment type="function">
    <text evidence="1">Transcriptional repressor of xylose-utilizing enzymes.</text>
</comment>
<sequence>MTFSIKNTLELRKANTKLVINRFRQQPFETKKGIAESLNLSFATASNICNYLLERNIIETDKMLESEGGRVPTAFRIKNDSWLSIGIDLTVSGHVSVGAINLKNDIIFTRKVLYDKKSDINAILNMVRNVVEEVKHKYPVSIIPGIGVAIPGIYDKKSGKVLNSTIPLFEEVELKEEAGKIFGFNCHIENESNLLAKAAQQINHGRGESNSDLIYIFVGEGLGVGIISNDRLLTGSRGMGAEIGHMPLGDRKFKCGCGNEGCIEQELSFKGFLRYFYGEREEFTQEDWARFVCEVKAGNKRALEVVEHEGMLLGKVISILANIFDPSIVYIGGIIDDIYDYIYPFANSEMKKRTLMNNYRNIEIARTIDKNNLIFIGCNQLVFENWDID</sequence>
<dbReference type="PROSITE" id="PS01125">
    <property type="entry name" value="ROK"/>
    <property type="match status" value="1"/>
</dbReference>
<keyword evidence="3" id="KW-0859">Xylose metabolism</keyword>
<dbReference type="RefSeq" id="WP_120767924.1">
    <property type="nucleotide sequence ID" value="NZ_CP033169.1"/>
</dbReference>
<proteinExistence type="inferred from homology"/>
<dbReference type="SUPFAM" id="SSF53067">
    <property type="entry name" value="Actin-like ATPase domain"/>
    <property type="match status" value="1"/>
</dbReference>
<dbReference type="GO" id="GO:0042732">
    <property type="term" value="P:D-xylose metabolic process"/>
    <property type="evidence" value="ECO:0007669"/>
    <property type="project" value="UniProtKB-KW"/>
</dbReference>
<dbReference type="InterPro" id="IPR049874">
    <property type="entry name" value="ROK_cs"/>
</dbReference>
<dbReference type="Proteomes" id="UP000280960">
    <property type="component" value="Chromosome"/>
</dbReference>
<dbReference type="EMBL" id="CP033169">
    <property type="protein sequence ID" value="AYO29752.1"/>
    <property type="molecule type" value="Genomic_DNA"/>
</dbReference>
<keyword evidence="3" id="KW-0119">Carbohydrate metabolism</keyword>
<protein>
    <submittedName>
        <fullName evidence="4">ROK family protein</fullName>
    </submittedName>
</protein>
<dbReference type="Pfam" id="PF00480">
    <property type="entry name" value="ROK"/>
    <property type="match status" value="1"/>
</dbReference>
<accession>A0A3G2R2Z5</accession>
<dbReference type="PANTHER" id="PTHR18964:SF149">
    <property type="entry name" value="BIFUNCTIONAL UDP-N-ACETYLGLUCOSAMINE 2-EPIMERASE_N-ACETYLMANNOSAMINE KINASE"/>
    <property type="match status" value="1"/>
</dbReference>
<dbReference type="KEGG" id="bacg:D2962_03230"/>